<evidence type="ECO:0000256" key="5">
    <source>
        <dbReference type="ARBA" id="ARBA00023242"/>
    </source>
</evidence>
<organism evidence="6 7">
    <name type="scientific">Bicyclus anynana</name>
    <name type="common">Squinting bush brown butterfly</name>
    <dbReference type="NCBI Taxonomy" id="110368"/>
    <lineage>
        <taxon>Eukaryota</taxon>
        <taxon>Metazoa</taxon>
        <taxon>Ecdysozoa</taxon>
        <taxon>Arthropoda</taxon>
        <taxon>Hexapoda</taxon>
        <taxon>Insecta</taxon>
        <taxon>Pterygota</taxon>
        <taxon>Neoptera</taxon>
        <taxon>Endopterygota</taxon>
        <taxon>Lepidoptera</taxon>
        <taxon>Glossata</taxon>
        <taxon>Ditrysia</taxon>
        <taxon>Papilionoidea</taxon>
        <taxon>Nymphalidae</taxon>
        <taxon>Satyrinae</taxon>
        <taxon>Satyrini</taxon>
        <taxon>Mycalesina</taxon>
        <taxon>Bicyclus</taxon>
    </lineage>
</organism>
<proteinExistence type="predicted"/>
<keyword evidence="5" id="KW-0539">Nucleus</keyword>
<reference evidence="7" key="1">
    <citation type="submission" date="2025-08" db="UniProtKB">
        <authorList>
            <consortium name="RefSeq"/>
        </authorList>
    </citation>
    <scope>IDENTIFICATION</scope>
</reference>
<accession>A0ABM3M0J9</accession>
<sequence length="555" mass="63654">MILPTYRLPTRKTISSSLVPKLYQSTKEKVLELTAEAEAVCLTTDGWTSINNTAFIALTAHFINKNSLLKSVLLGCSQLDERHTAQNLSNFLKNETSNWGITNKIAGIITDNAANIVAAVHLTTWRHFPCFAHTVNLVVQHSLNAMKPQLDKVKMIVEYFKHSSSANSRLQAMQTQMELPPLKLKQSVVTRWNSTYDMLTRILKIKDAVVSTLAIEQPRLNTLSPEDWLLIEQCINILKIFYEVTEEISAEKSVTISKVMLLVKIMKNHVTKNLIENGSDQYLQLLNDLQEQLNSRFRDLENNILVTEASFLDPRFKKHAFTTMEKYDTCLKGIKRKLRSLAAQDSIPLLEIAPTMNEAQASSSTSSMWADFDKEVENDIIKNPTAAINLDKETLPQTTCVKYLGFYLDRRLTWKDHIKNKRDDLNNRFRNLLWLLGRQSVLSLNNKLLVYCAILKPIWLYGIQIWSTASTSNTLVIQRAQNRILRTIANAPWYSRNTEIHQYLEIPTIQEEIKKHKMQHRTRLLKHPNPLACGLLTADRVKRLKRADVLDTMQT</sequence>
<name>A0ABM3M0J9_BICAN</name>
<comment type="subcellular location">
    <subcellularLocation>
        <location evidence="1">Nucleus</location>
    </subcellularLocation>
</comment>
<dbReference type="Proteomes" id="UP001652582">
    <property type="component" value="Chromosome 24"/>
</dbReference>
<dbReference type="InterPro" id="IPR012337">
    <property type="entry name" value="RNaseH-like_sf"/>
</dbReference>
<evidence type="ECO:0000313" key="6">
    <source>
        <dbReference type="Proteomes" id="UP001652582"/>
    </source>
</evidence>
<dbReference type="RefSeq" id="XP_052744844.1">
    <property type="nucleotide sequence ID" value="XM_052888884.1"/>
</dbReference>
<dbReference type="InterPro" id="IPR052035">
    <property type="entry name" value="ZnF_BED_domain_contain"/>
</dbReference>
<dbReference type="SUPFAM" id="SSF53098">
    <property type="entry name" value="Ribonuclease H-like"/>
    <property type="match status" value="1"/>
</dbReference>
<evidence type="ECO:0000256" key="3">
    <source>
        <dbReference type="ARBA" id="ARBA00022771"/>
    </source>
</evidence>
<keyword evidence="6" id="KW-1185">Reference proteome</keyword>
<dbReference type="PANTHER" id="PTHR46481:SF10">
    <property type="entry name" value="ZINC FINGER BED DOMAIN-CONTAINING PROTEIN 39"/>
    <property type="match status" value="1"/>
</dbReference>
<keyword evidence="2" id="KW-0479">Metal-binding</keyword>
<keyword evidence="4" id="KW-0862">Zinc</keyword>
<evidence type="ECO:0000313" key="7">
    <source>
        <dbReference type="RefSeq" id="XP_052744844.1"/>
    </source>
</evidence>
<gene>
    <name evidence="7" type="primary">LOC128199438</name>
</gene>
<dbReference type="PANTHER" id="PTHR46481">
    <property type="entry name" value="ZINC FINGER BED DOMAIN-CONTAINING PROTEIN 4"/>
    <property type="match status" value="1"/>
</dbReference>
<protein>
    <submittedName>
        <fullName evidence="7">E3 SUMO-protein ligase ZBED1-like</fullName>
    </submittedName>
</protein>
<evidence type="ECO:0000256" key="1">
    <source>
        <dbReference type="ARBA" id="ARBA00004123"/>
    </source>
</evidence>
<keyword evidence="3" id="KW-0863">Zinc-finger</keyword>
<dbReference type="GeneID" id="128199438"/>
<evidence type="ECO:0000256" key="4">
    <source>
        <dbReference type="ARBA" id="ARBA00022833"/>
    </source>
</evidence>
<evidence type="ECO:0000256" key="2">
    <source>
        <dbReference type="ARBA" id="ARBA00022723"/>
    </source>
</evidence>